<reference evidence="2 3" key="1">
    <citation type="submission" date="2020-08" db="EMBL/GenBank/DDBJ databases">
        <title>Genomic Encyclopedia of Type Strains, Phase IV (KMG-IV): sequencing the most valuable type-strain genomes for metagenomic binning, comparative biology and taxonomic classification.</title>
        <authorList>
            <person name="Goeker M."/>
        </authorList>
    </citation>
    <scope>NUCLEOTIDE SEQUENCE [LARGE SCALE GENOMIC DNA]</scope>
    <source>
        <strain evidence="2 3">DSM 29568</strain>
    </source>
</reference>
<dbReference type="Proteomes" id="UP000553034">
    <property type="component" value="Unassembled WGS sequence"/>
</dbReference>
<evidence type="ECO:0000313" key="2">
    <source>
        <dbReference type="EMBL" id="MBB4119517.1"/>
    </source>
</evidence>
<keyword evidence="1" id="KW-0812">Transmembrane</keyword>
<sequence length="56" mass="6690">MKWHFFYDESEVKSYKSTQDWYKDIKYLISPIIVMAALGLLFITITDFFIARSCSK</sequence>
<dbReference type="RefSeq" id="WP_183477866.1">
    <property type="nucleotide sequence ID" value="NZ_JACIFO010000007.1"/>
</dbReference>
<feature type="transmembrane region" description="Helical" evidence="1">
    <location>
        <begin position="27"/>
        <end position="50"/>
    </location>
</feature>
<comment type="caution">
    <text evidence="2">The sequence shown here is derived from an EMBL/GenBank/DDBJ whole genome shotgun (WGS) entry which is preliminary data.</text>
</comment>
<keyword evidence="1" id="KW-1133">Transmembrane helix</keyword>
<dbReference type="EMBL" id="JACIFO010000007">
    <property type="protein sequence ID" value="MBB4119517.1"/>
    <property type="molecule type" value="Genomic_DNA"/>
</dbReference>
<name>A0A840EXF7_9FLAO</name>
<keyword evidence="3" id="KW-1185">Reference proteome</keyword>
<dbReference type="AlphaFoldDB" id="A0A840EXF7"/>
<protein>
    <submittedName>
        <fullName evidence="2">Uncharacterized protein</fullName>
    </submittedName>
</protein>
<proteinExistence type="predicted"/>
<gene>
    <name evidence="2" type="ORF">GGR32_001819</name>
</gene>
<evidence type="ECO:0000313" key="3">
    <source>
        <dbReference type="Proteomes" id="UP000553034"/>
    </source>
</evidence>
<evidence type="ECO:0000256" key="1">
    <source>
        <dbReference type="SAM" id="Phobius"/>
    </source>
</evidence>
<organism evidence="2 3">
    <name type="scientific">Mesonia hippocampi</name>
    <dbReference type="NCBI Taxonomy" id="1628250"/>
    <lineage>
        <taxon>Bacteria</taxon>
        <taxon>Pseudomonadati</taxon>
        <taxon>Bacteroidota</taxon>
        <taxon>Flavobacteriia</taxon>
        <taxon>Flavobacteriales</taxon>
        <taxon>Flavobacteriaceae</taxon>
        <taxon>Mesonia</taxon>
    </lineage>
</organism>
<accession>A0A840EXF7</accession>
<keyword evidence="1" id="KW-0472">Membrane</keyword>